<keyword evidence="2" id="KW-1185">Reference proteome</keyword>
<comment type="caution">
    <text evidence="1">The sequence shown here is derived from an EMBL/GenBank/DDBJ whole genome shotgun (WGS) entry which is preliminary data.</text>
</comment>
<dbReference type="SUPFAM" id="SSF52540">
    <property type="entry name" value="P-loop containing nucleoside triphosphate hydrolases"/>
    <property type="match status" value="1"/>
</dbReference>
<keyword evidence="1" id="KW-0418">Kinase</keyword>
<reference evidence="1" key="1">
    <citation type="submission" date="2020-10" db="EMBL/GenBank/DDBJ databases">
        <title>Genomic Encyclopedia of Type Strains, Phase IV (KMG-IV): sequencing the most valuable type-strain genomes for metagenomic binning, comparative biology and taxonomic classification.</title>
        <authorList>
            <person name="Goeker M."/>
        </authorList>
    </citation>
    <scope>NUCLEOTIDE SEQUENCE</scope>
    <source>
        <strain evidence="1">DSM 13886</strain>
    </source>
</reference>
<dbReference type="Proteomes" id="UP000658225">
    <property type="component" value="Unassembled WGS sequence"/>
</dbReference>
<dbReference type="InterPro" id="IPR052922">
    <property type="entry name" value="Cytidylate_Kinase-2"/>
</dbReference>
<name>A0A927MPA2_9BACL</name>
<dbReference type="RefSeq" id="WP_192600395.1">
    <property type="nucleotide sequence ID" value="NZ_JADBEL010000036.1"/>
</dbReference>
<sequence>MESKSPNKIHIIGSVGSGKTTLAKWLSTKLDIPFYELDNIVWKRHKSGDIRRNDEERDEYLSTLVDSDSWIIEGVHYEWVLQSFQKADLIIVLDTAYSKRTVRIIKRFILQKVGLEQANYKPTFEILRRMFTWNANYEKDSKPEIVAILSQYNDKLIILKNDSEIEEYFSWLNA</sequence>
<dbReference type="Gene3D" id="3.40.50.300">
    <property type="entry name" value="P-loop containing nucleotide triphosphate hydrolases"/>
    <property type="match status" value="1"/>
</dbReference>
<dbReference type="GO" id="GO:0016301">
    <property type="term" value="F:kinase activity"/>
    <property type="evidence" value="ECO:0007669"/>
    <property type="project" value="UniProtKB-KW"/>
</dbReference>
<dbReference type="AlphaFoldDB" id="A0A927MPA2"/>
<gene>
    <name evidence="1" type="ORF">H4683_003903</name>
</gene>
<keyword evidence="1" id="KW-0808">Transferase</keyword>
<dbReference type="PANTHER" id="PTHR37816">
    <property type="entry name" value="YALI0E33011P"/>
    <property type="match status" value="1"/>
</dbReference>
<dbReference type="Pfam" id="PF13238">
    <property type="entry name" value="AAA_18"/>
    <property type="match status" value="1"/>
</dbReference>
<evidence type="ECO:0000313" key="1">
    <source>
        <dbReference type="EMBL" id="MBE1556777.1"/>
    </source>
</evidence>
<dbReference type="InterPro" id="IPR027417">
    <property type="entry name" value="P-loop_NTPase"/>
</dbReference>
<proteinExistence type="predicted"/>
<organism evidence="1 2">
    <name type="scientific">Sporosarcina limicola</name>
    <dbReference type="NCBI Taxonomy" id="34101"/>
    <lineage>
        <taxon>Bacteria</taxon>
        <taxon>Bacillati</taxon>
        <taxon>Bacillota</taxon>
        <taxon>Bacilli</taxon>
        <taxon>Bacillales</taxon>
        <taxon>Caryophanaceae</taxon>
        <taxon>Sporosarcina</taxon>
    </lineage>
</organism>
<evidence type="ECO:0000313" key="2">
    <source>
        <dbReference type="Proteomes" id="UP000658225"/>
    </source>
</evidence>
<protein>
    <submittedName>
        <fullName evidence="1">Adenylate kinase family enzyme</fullName>
    </submittedName>
</protein>
<accession>A0A927MPA2</accession>
<dbReference type="PANTHER" id="PTHR37816:SF2">
    <property type="entry name" value="DNA TOPOLOGY MODULATION PROTEIN FLAR-RELATED PROTEIN"/>
    <property type="match status" value="1"/>
</dbReference>
<dbReference type="EMBL" id="JADBEL010000036">
    <property type="protein sequence ID" value="MBE1556777.1"/>
    <property type="molecule type" value="Genomic_DNA"/>
</dbReference>